<name>A0ABT4W1V3_9RHOB</name>
<protein>
    <submittedName>
        <fullName evidence="2">Uncharacterized protein</fullName>
    </submittedName>
</protein>
<dbReference type="Proteomes" id="UP001528040">
    <property type="component" value="Unassembled WGS sequence"/>
</dbReference>
<proteinExistence type="predicted"/>
<evidence type="ECO:0000313" key="2">
    <source>
        <dbReference type="EMBL" id="MDA5094494.1"/>
    </source>
</evidence>
<gene>
    <name evidence="2" type="ORF">O2N63_10390</name>
</gene>
<feature type="region of interest" description="Disordered" evidence="1">
    <location>
        <begin position="1"/>
        <end position="48"/>
    </location>
</feature>
<dbReference type="RefSeq" id="WP_271054193.1">
    <property type="nucleotide sequence ID" value="NZ_JAQIIO010000004.1"/>
</dbReference>
<reference evidence="2 3" key="1">
    <citation type="submission" date="2023-01" db="EMBL/GenBank/DDBJ databases">
        <authorList>
            <person name="Yoon J.-W."/>
        </authorList>
    </citation>
    <scope>NUCLEOTIDE SEQUENCE [LARGE SCALE GENOMIC DNA]</scope>
    <source>
        <strain evidence="2 3">KMU-50</strain>
    </source>
</reference>
<sequence>MTDAKNNPQSAPKERRLHRSDPKPPEKRDTRKDKPEEQPFLFTDWASI</sequence>
<keyword evidence="3" id="KW-1185">Reference proteome</keyword>
<organism evidence="2 3">
    <name type="scientific">Aliiroseovarius salicola</name>
    <dbReference type="NCBI Taxonomy" id="3009082"/>
    <lineage>
        <taxon>Bacteria</taxon>
        <taxon>Pseudomonadati</taxon>
        <taxon>Pseudomonadota</taxon>
        <taxon>Alphaproteobacteria</taxon>
        <taxon>Rhodobacterales</taxon>
        <taxon>Paracoccaceae</taxon>
        <taxon>Aliiroseovarius</taxon>
    </lineage>
</organism>
<comment type="caution">
    <text evidence="2">The sequence shown here is derived from an EMBL/GenBank/DDBJ whole genome shotgun (WGS) entry which is preliminary data.</text>
</comment>
<feature type="compositionally biased region" description="Basic and acidic residues" evidence="1">
    <location>
        <begin position="19"/>
        <end position="37"/>
    </location>
</feature>
<dbReference type="EMBL" id="JAQIIO010000004">
    <property type="protein sequence ID" value="MDA5094494.1"/>
    <property type="molecule type" value="Genomic_DNA"/>
</dbReference>
<evidence type="ECO:0000256" key="1">
    <source>
        <dbReference type="SAM" id="MobiDB-lite"/>
    </source>
</evidence>
<feature type="compositionally biased region" description="Polar residues" evidence="1">
    <location>
        <begin position="1"/>
        <end position="10"/>
    </location>
</feature>
<accession>A0ABT4W1V3</accession>
<evidence type="ECO:0000313" key="3">
    <source>
        <dbReference type="Proteomes" id="UP001528040"/>
    </source>
</evidence>